<gene>
    <name evidence="2" type="ORF">PIBRA_LOCUS8725</name>
</gene>
<comment type="caution">
    <text evidence="2">The sequence shown here is derived from an EMBL/GenBank/DDBJ whole genome shotgun (WGS) entry which is preliminary data.</text>
</comment>
<accession>A0A9P0TN89</accession>
<dbReference type="PANTHER" id="PTHR33964">
    <property type="entry name" value="RE45066P-RELATED"/>
    <property type="match status" value="1"/>
</dbReference>
<dbReference type="EMBL" id="CALOZG010000027">
    <property type="protein sequence ID" value="CAH4032320.1"/>
    <property type="molecule type" value="Genomic_DNA"/>
</dbReference>
<sequence>MRIILFSFIFCSFDVIYSNYYEETKTQQATEEFEPVTMSVKNSLSKNINCDDFSLYALNCTTEAALLYDSSRMTPPIPSKLTDWCRAIKHLINCALDWKVECNVVSESHFNEDSIRGHIHVANNICDDELFQIRYMELSACIESSQDSWEVCYKSFKHTVEEQQNTTHEWTHYEVHFYLCCARARFRRCTLESLFEKATACSHLEAITLQKFSVIVSEGGVYQDCDRNMMYPNCPGGDPRPTHKLMSHLVTGNASLSNNNVWLLVFILYYLI</sequence>
<name>A0A9P0TN89_PIEBR</name>
<reference evidence="2" key="1">
    <citation type="submission" date="2022-05" db="EMBL/GenBank/DDBJ databases">
        <authorList>
            <person name="Okamura Y."/>
        </authorList>
    </citation>
    <scope>NUCLEOTIDE SEQUENCE</scope>
</reference>
<keyword evidence="1" id="KW-0732">Signal</keyword>
<feature type="signal peptide" evidence="1">
    <location>
        <begin position="1"/>
        <end position="18"/>
    </location>
</feature>
<evidence type="ECO:0000256" key="1">
    <source>
        <dbReference type="SAM" id="SignalP"/>
    </source>
</evidence>
<dbReference type="PANTHER" id="PTHR33964:SF1">
    <property type="entry name" value="RE45066P"/>
    <property type="match status" value="1"/>
</dbReference>
<evidence type="ECO:0000313" key="3">
    <source>
        <dbReference type="Proteomes" id="UP001152562"/>
    </source>
</evidence>
<evidence type="ECO:0000313" key="2">
    <source>
        <dbReference type="EMBL" id="CAH4032320.1"/>
    </source>
</evidence>
<keyword evidence="3" id="KW-1185">Reference proteome</keyword>
<dbReference type="Proteomes" id="UP001152562">
    <property type="component" value="Unassembled WGS sequence"/>
</dbReference>
<dbReference type="AlphaFoldDB" id="A0A9P0TN89"/>
<proteinExistence type="predicted"/>
<protein>
    <submittedName>
        <fullName evidence="2">Uncharacterized protein</fullName>
    </submittedName>
</protein>
<feature type="chain" id="PRO_5040255351" evidence="1">
    <location>
        <begin position="19"/>
        <end position="272"/>
    </location>
</feature>
<organism evidence="2 3">
    <name type="scientific">Pieris brassicae</name>
    <name type="common">White butterfly</name>
    <name type="synonym">Large white butterfly</name>
    <dbReference type="NCBI Taxonomy" id="7116"/>
    <lineage>
        <taxon>Eukaryota</taxon>
        <taxon>Metazoa</taxon>
        <taxon>Ecdysozoa</taxon>
        <taxon>Arthropoda</taxon>
        <taxon>Hexapoda</taxon>
        <taxon>Insecta</taxon>
        <taxon>Pterygota</taxon>
        <taxon>Neoptera</taxon>
        <taxon>Endopterygota</taxon>
        <taxon>Lepidoptera</taxon>
        <taxon>Glossata</taxon>
        <taxon>Ditrysia</taxon>
        <taxon>Papilionoidea</taxon>
        <taxon>Pieridae</taxon>
        <taxon>Pierinae</taxon>
        <taxon>Pieris</taxon>
    </lineage>
</organism>